<sequence>MYSHVLGNKSVAISLQWKIGIDAKDWDSIARKEKIQVHNDITLLPVPISVPLLESTNEAVAWFSMMSLSICIMSAAVQILYSKRYFRKKNLI</sequence>
<accession>K4C6M3</accession>
<reference evidence="3" key="1">
    <citation type="journal article" date="2012" name="Nature">
        <title>The tomato genome sequence provides insights into fleshy fruit evolution.</title>
        <authorList>
            <consortium name="Tomato Genome Consortium"/>
        </authorList>
    </citation>
    <scope>NUCLEOTIDE SEQUENCE [LARGE SCALE GENOMIC DNA]</scope>
    <source>
        <strain evidence="3">cv. Heinz 1706</strain>
    </source>
</reference>
<dbReference type="eggNOG" id="KOG1691">
    <property type="taxonomic scope" value="Eukaryota"/>
</dbReference>
<reference evidence="3" key="2">
    <citation type="submission" date="2015-06" db="UniProtKB">
        <authorList>
            <consortium name="EnsemblPlants"/>
        </authorList>
    </citation>
    <scope>IDENTIFICATION</scope>
    <source>
        <strain evidence="3">cv. Heinz 1706</strain>
    </source>
</reference>
<name>K4C6M3_SOLLC</name>
<feature type="transmembrane region" description="Helical" evidence="1">
    <location>
        <begin position="59"/>
        <end position="81"/>
    </location>
</feature>
<dbReference type="Gramene" id="Solyc06g060430.1.1">
    <property type="protein sequence ID" value="Solyc06g060430.1.1"/>
    <property type="gene ID" value="Solyc06g060430.1"/>
</dbReference>
<dbReference type="HOGENOM" id="CLU_2417461_0_0_1"/>
<keyword evidence="1" id="KW-1133">Transmembrane helix</keyword>
<evidence type="ECO:0000256" key="1">
    <source>
        <dbReference type="SAM" id="Phobius"/>
    </source>
</evidence>
<organism evidence="3">
    <name type="scientific">Solanum lycopersicum</name>
    <name type="common">Tomato</name>
    <name type="synonym">Lycopersicon esculentum</name>
    <dbReference type="NCBI Taxonomy" id="4081"/>
    <lineage>
        <taxon>Eukaryota</taxon>
        <taxon>Viridiplantae</taxon>
        <taxon>Streptophyta</taxon>
        <taxon>Embryophyta</taxon>
        <taxon>Tracheophyta</taxon>
        <taxon>Spermatophyta</taxon>
        <taxon>Magnoliopsida</taxon>
        <taxon>eudicotyledons</taxon>
        <taxon>Gunneridae</taxon>
        <taxon>Pentapetalae</taxon>
        <taxon>asterids</taxon>
        <taxon>lamiids</taxon>
        <taxon>Solanales</taxon>
        <taxon>Solanaceae</taxon>
        <taxon>Solanoideae</taxon>
        <taxon>Solaneae</taxon>
        <taxon>Solanum</taxon>
        <taxon>Solanum subgen. Lycopersicon</taxon>
    </lineage>
</organism>
<feature type="domain" description="GOLD" evidence="2">
    <location>
        <begin position="53"/>
        <end position="87"/>
    </location>
</feature>
<evidence type="ECO:0000313" key="3">
    <source>
        <dbReference type="EnsemblPlants" id="Solyc06g060430.1.1"/>
    </source>
</evidence>
<dbReference type="PhylomeDB" id="K4C6M3"/>
<dbReference type="STRING" id="4081.K4C6M3"/>
<proteinExistence type="predicted"/>
<keyword evidence="1" id="KW-0472">Membrane</keyword>
<evidence type="ECO:0000259" key="2">
    <source>
        <dbReference type="Pfam" id="PF01105"/>
    </source>
</evidence>
<keyword evidence="4" id="KW-1185">Reference proteome</keyword>
<evidence type="ECO:0000313" key="4">
    <source>
        <dbReference type="Proteomes" id="UP000004994"/>
    </source>
</evidence>
<protein>
    <recommendedName>
        <fullName evidence="2">GOLD domain-containing protein</fullName>
    </recommendedName>
</protein>
<dbReference type="InterPro" id="IPR009038">
    <property type="entry name" value="GOLD_dom"/>
</dbReference>
<dbReference type="PaxDb" id="4081-Solyc06g060430.1.1"/>
<dbReference type="Proteomes" id="UP000004994">
    <property type="component" value="Chromosome 6"/>
</dbReference>
<dbReference type="InParanoid" id="K4C6M3"/>
<dbReference type="EnsemblPlants" id="Solyc06g060430.1.1">
    <property type="protein sequence ID" value="Solyc06g060430.1.1"/>
    <property type="gene ID" value="Solyc06g060430.1"/>
</dbReference>
<dbReference type="Pfam" id="PF01105">
    <property type="entry name" value="EMP24_GP25L"/>
    <property type="match status" value="1"/>
</dbReference>
<dbReference type="SMR" id="K4C6M3"/>
<keyword evidence="1" id="KW-0812">Transmembrane</keyword>
<dbReference type="AlphaFoldDB" id="K4C6M3"/>